<proteinExistence type="predicted"/>
<evidence type="ECO:0000313" key="2">
    <source>
        <dbReference type="EMBL" id="QJA88878.1"/>
    </source>
</evidence>
<organism evidence="1">
    <name type="scientific">viral metagenome</name>
    <dbReference type="NCBI Taxonomy" id="1070528"/>
    <lineage>
        <taxon>unclassified sequences</taxon>
        <taxon>metagenomes</taxon>
        <taxon>organismal metagenomes</taxon>
    </lineage>
</organism>
<keyword evidence="1" id="KW-0540">Nuclease</keyword>
<evidence type="ECO:0000313" key="1">
    <source>
        <dbReference type="EMBL" id="QJA74370.1"/>
    </source>
</evidence>
<accession>A0A6M3JWE5</accession>
<name>A0A6M3JWE5_9ZZZZ</name>
<keyword evidence="1" id="KW-0255">Endonuclease</keyword>
<dbReference type="AlphaFoldDB" id="A0A6M3JWE5"/>
<protein>
    <submittedName>
        <fullName evidence="1">Putative HNH endonuclease</fullName>
    </submittedName>
</protein>
<sequence length="201" mass="23350">MPLKKRGTPRHKDRTGQRFGRLVAIKFAGRDKWRNSLWEWHCDCGNTKIIKLKNVLYGETKTRSCGCLRKELLSNRVRKGEGEASFNVLYKGYKFSAKRKQLDFELDKDSFRLLTQQPCFYCGREPSQISGDAEANGLFIYNGIDRLDSTKGYIMDNCVTACGDCNLAKRRLTVEQFLDLVRRIYHYRTLDETDTEIIGRN</sequence>
<gene>
    <name evidence="1" type="ORF">MM415A02030_0015</name>
    <name evidence="2" type="ORF">MM415B02664_0015</name>
</gene>
<dbReference type="EMBL" id="MT142809">
    <property type="protein sequence ID" value="QJA88878.1"/>
    <property type="molecule type" value="Genomic_DNA"/>
</dbReference>
<dbReference type="GO" id="GO:0004519">
    <property type="term" value="F:endonuclease activity"/>
    <property type="evidence" value="ECO:0007669"/>
    <property type="project" value="UniProtKB-KW"/>
</dbReference>
<reference evidence="1" key="1">
    <citation type="submission" date="2020-03" db="EMBL/GenBank/DDBJ databases">
        <title>The deep terrestrial virosphere.</title>
        <authorList>
            <person name="Holmfeldt K."/>
            <person name="Nilsson E."/>
            <person name="Simone D."/>
            <person name="Lopez-Fernandez M."/>
            <person name="Wu X."/>
            <person name="de Brujin I."/>
            <person name="Lundin D."/>
            <person name="Andersson A."/>
            <person name="Bertilsson S."/>
            <person name="Dopson M."/>
        </authorList>
    </citation>
    <scope>NUCLEOTIDE SEQUENCE</scope>
    <source>
        <strain evidence="1">MM415A02030</strain>
        <strain evidence="2">MM415B02664</strain>
    </source>
</reference>
<dbReference type="EMBL" id="MT142093">
    <property type="protein sequence ID" value="QJA74370.1"/>
    <property type="molecule type" value="Genomic_DNA"/>
</dbReference>
<keyword evidence="1" id="KW-0378">Hydrolase</keyword>
<dbReference type="Gene3D" id="3.30.40.220">
    <property type="match status" value="1"/>
</dbReference>